<evidence type="ECO:0000313" key="5">
    <source>
        <dbReference type="Proteomes" id="UP000181976"/>
    </source>
</evidence>
<dbReference type="RefSeq" id="WP_010528303.1">
    <property type="nucleotide sequence ID" value="NZ_AFSL01000079.1"/>
</dbReference>
<feature type="domain" description="Cytochrome c-552/4" evidence="3">
    <location>
        <begin position="180"/>
        <end position="222"/>
    </location>
</feature>
<dbReference type="Gene3D" id="1.10.1130.10">
    <property type="entry name" value="Flavocytochrome C3, Chain A"/>
    <property type="match status" value="3"/>
</dbReference>
<dbReference type="EMBL" id="FONA01000032">
    <property type="protein sequence ID" value="SFF06808.1"/>
    <property type="molecule type" value="Genomic_DNA"/>
</dbReference>
<protein>
    <submittedName>
        <fullName evidence="4">Tetratricopeptide repeat-containing protein</fullName>
    </submittedName>
</protein>
<dbReference type="AlphaFoldDB" id="A0A1I2FPV5"/>
<sequence length="774" mass="89744">MDISSYQKTARRLGIILVFLLPAYLLLKYAFSAPEHLPIQQEATFVGKESCKQCHLAEYNDWLGSHHDRAMDIATDSTVLGDFSGIKLESQGRIHKMYKKDNKFFVYTDGEDGQMHEYEVKYVFGFTPLQQYLVEFDGGRLQTLPLTWNTIDSTWYHMADSIYKDEVIDHHNWLHWTNQAQNWNSMCAECHSTNLVKGYDPETDTYHTTYSEIDVSCEACHGPGSNHVEWANLPEYSRQNISNYGLIVKTSGIDNAQYVDNCVRCHSRKASLGDFDHSTASIYDHSVPNLPEEPSWFIDGQIKDEDYVYASFLQSKMYGKNREVQCNDCHNVHSGERLFDDNRLCTQCHRSDIYDTYEHHHHKYPGEEGYSVISDAGIKYDVGSGTECINCHMPGRYYMGVDFRRDHSFRIPRPDLSIKLGTPNACNKCHTDKSNEWSEQHITKWFGERRRRHYAEAFADAQNGKIEAATELKNMVADDLFPPNIRCLAIENLGRYFPDSLETIIDTYLKDPNPALRLSSVRTILQPTDKNIKRLLSALSDPTKAVRTEAAQKLMQVGENNIPPKHQQLYKKTLNEYKEILLFNSDFPLGKFNLANFYYNQNDLINAENYYKAAMKQDNQLSFIKLNLAYLYNRKGQNEKAEQLFKEYLQSEPNDAEAYYSLGLLLTEMRRYNESLDALLKAKKLAPNRPRVNHNIAMMYDFMKDKQKAEEYLRYEIQVVNNLNSRLELLKFYLDNNYGEKALSLGEEILKQYPDAPDVTQIVKQLKQQLSITR</sequence>
<evidence type="ECO:0000256" key="2">
    <source>
        <dbReference type="PROSITE-ProRule" id="PRU00339"/>
    </source>
</evidence>
<gene>
    <name evidence="4" type="ORF">SAMN05444380_13219</name>
</gene>
<dbReference type="InterPro" id="IPR011989">
    <property type="entry name" value="ARM-like"/>
</dbReference>
<dbReference type="OrthoDB" id="9814800at2"/>
<feature type="repeat" description="TPR" evidence="2">
    <location>
        <begin position="656"/>
        <end position="689"/>
    </location>
</feature>
<dbReference type="InterPro" id="IPR036280">
    <property type="entry name" value="Multihaem_cyt_sf"/>
</dbReference>
<proteinExistence type="predicted"/>
<dbReference type="PROSITE" id="PS50005">
    <property type="entry name" value="TPR"/>
    <property type="match status" value="2"/>
</dbReference>
<reference evidence="4 5" key="1">
    <citation type="submission" date="2016-10" db="EMBL/GenBank/DDBJ databases">
        <authorList>
            <person name="de Groot N.N."/>
        </authorList>
    </citation>
    <scope>NUCLEOTIDE SEQUENCE [LARGE SCALE GENOMIC DNA]</scope>
    <source>
        <strain evidence="4 5">DSM 19012</strain>
    </source>
</reference>
<dbReference type="InterPro" id="IPR023155">
    <property type="entry name" value="Cyt_c-552/4"/>
</dbReference>
<dbReference type="InterPro" id="IPR019734">
    <property type="entry name" value="TPR_rpt"/>
</dbReference>
<keyword evidence="5" id="KW-1185">Reference proteome</keyword>
<dbReference type="PANTHER" id="PTHR35038">
    <property type="entry name" value="DISSIMILATORY SULFITE REDUCTASE SIRA"/>
    <property type="match status" value="1"/>
</dbReference>
<keyword evidence="2" id="KW-0802">TPR repeat</keyword>
<name>A0A1I2FPV5_9BACT</name>
<evidence type="ECO:0000313" key="4">
    <source>
        <dbReference type="EMBL" id="SFF06808.1"/>
    </source>
</evidence>
<dbReference type="InterPro" id="IPR051829">
    <property type="entry name" value="Multiheme_Cytochr_ET"/>
</dbReference>
<dbReference type="Pfam" id="PF14559">
    <property type="entry name" value="TPR_19"/>
    <property type="match status" value="1"/>
</dbReference>
<dbReference type="Pfam" id="PF13435">
    <property type="entry name" value="Cytochrome_C554"/>
    <property type="match status" value="2"/>
</dbReference>
<evidence type="ECO:0000259" key="3">
    <source>
        <dbReference type="Pfam" id="PF13435"/>
    </source>
</evidence>
<accession>A0A1I2FPV5</accession>
<dbReference type="eggNOG" id="COG0457">
    <property type="taxonomic scope" value="Bacteria"/>
</dbReference>
<dbReference type="InParanoid" id="A0A1I2FPV5"/>
<feature type="repeat" description="TPR" evidence="2">
    <location>
        <begin position="622"/>
        <end position="655"/>
    </location>
</feature>
<dbReference type="Proteomes" id="UP000181976">
    <property type="component" value="Unassembled WGS sequence"/>
</dbReference>
<dbReference type="Gene3D" id="1.25.40.10">
    <property type="entry name" value="Tetratricopeptide repeat domain"/>
    <property type="match status" value="1"/>
</dbReference>
<dbReference type="Gene3D" id="1.25.10.10">
    <property type="entry name" value="Leucine-rich Repeat Variant"/>
    <property type="match status" value="1"/>
</dbReference>
<evidence type="ECO:0000256" key="1">
    <source>
        <dbReference type="ARBA" id="ARBA00022729"/>
    </source>
</evidence>
<organism evidence="4 5">
    <name type="scientific">Thermophagus xiamenensis</name>
    <dbReference type="NCBI Taxonomy" id="385682"/>
    <lineage>
        <taxon>Bacteria</taxon>
        <taxon>Pseudomonadati</taxon>
        <taxon>Bacteroidota</taxon>
        <taxon>Bacteroidia</taxon>
        <taxon>Marinilabiliales</taxon>
        <taxon>Marinilabiliaceae</taxon>
        <taxon>Thermophagus</taxon>
    </lineage>
</organism>
<dbReference type="STRING" id="385682.SAMN05444380_13219"/>
<dbReference type="SUPFAM" id="SSF48452">
    <property type="entry name" value="TPR-like"/>
    <property type="match status" value="1"/>
</dbReference>
<dbReference type="PANTHER" id="PTHR35038:SF8">
    <property type="entry name" value="C-TYPE POLYHEME CYTOCHROME OMCC"/>
    <property type="match status" value="1"/>
</dbReference>
<feature type="domain" description="Cytochrome c-552/4" evidence="3">
    <location>
        <begin position="50"/>
        <end position="74"/>
    </location>
</feature>
<dbReference type="InterPro" id="IPR011990">
    <property type="entry name" value="TPR-like_helical_dom_sf"/>
</dbReference>
<dbReference type="Pfam" id="PF13181">
    <property type="entry name" value="TPR_8"/>
    <property type="match status" value="1"/>
</dbReference>
<dbReference type="SUPFAM" id="SSF48695">
    <property type="entry name" value="Multiheme cytochromes"/>
    <property type="match status" value="1"/>
</dbReference>
<keyword evidence="1" id="KW-0732">Signal</keyword>
<dbReference type="SMART" id="SM00028">
    <property type="entry name" value="TPR"/>
    <property type="match status" value="4"/>
</dbReference>